<organism evidence="1 2">
    <name type="scientific">Staphylococcus warneri</name>
    <dbReference type="NCBI Taxonomy" id="1292"/>
    <lineage>
        <taxon>Bacteria</taxon>
        <taxon>Bacillati</taxon>
        <taxon>Bacillota</taxon>
        <taxon>Bacilli</taxon>
        <taxon>Bacillales</taxon>
        <taxon>Staphylococcaceae</taxon>
        <taxon>Staphylococcus</taxon>
    </lineage>
</organism>
<dbReference type="RefSeq" id="WP_107532895.1">
    <property type="nucleotide sequence ID" value="NZ_PZEV01000020.1"/>
</dbReference>
<name>A0A2T4Q048_STAWA</name>
<protein>
    <submittedName>
        <fullName evidence="1">Uncharacterized protein</fullName>
    </submittedName>
</protein>
<gene>
    <name evidence="1" type="ORF">BU085_07165</name>
</gene>
<evidence type="ECO:0000313" key="2">
    <source>
        <dbReference type="Proteomes" id="UP000240717"/>
    </source>
</evidence>
<proteinExistence type="predicted"/>
<dbReference type="Proteomes" id="UP000240717">
    <property type="component" value="Unassembled WGS sequence"/>
</dbReference>
<reference evidence="1 2" key="1">
    <citation type="journal article" date="2016" name="Front. Microbiol.">
        <title>Comprehensive Phylogenetic Analysis of Bovine Non-aureus Staphylococci Species Based on Whole-Genome Sequencing.</title>
        <authorList>
            <person name="Naushad S."/>
            <person name="Barkema H.W."/>
            <person name="Luby C."/>
            <person name="Condas L.A."/>
            <person name="Nobrega D.B."/>
            <person name="Carson D.A."/>
            <person name="De Buck J."/>
        </authorList>
    </citation>
    <scope>NUCLEOTIDE SEQUENCE [LARGE SCALE GENOMIC DNA]</scope>
    <source>
        <strain evidence="1 2">SNUC 2993</strain>
    </source>
</reference>
<comment type="caution">
    <text evidence="1">The sequence shown here is derived from an EMBL/GenBank/DDBJ whole genome shotgun (WGS) entry which is preliminary data.</text>
</comment>
<dbReference type="AlphaFoldDB" id="A0A2T4Q048"/>
<accession>A0A2T4Q048</accession>
<dbReference type="EMBL" id="PZEV01000020">
    <property type="protein sequence ID" value="PTI50903.1"/>
    <property type="molecule type" value="Genomic_DNA"/>
</dbReference>
<evidence type="ECO:0000313" key="1">
    <source>
        <dbReference type="EMBL" id="PTI50903.1"/>
    </source>
</evidence>
<sequence>MKIVYLWKDGKQVLVFPNDEGEYVYPTENWTEQAPPEGIYAPFYYDGQKWIGQSKEDFEKTLPKEEPDVDEKDLAISQLTSTVAELTNQVELLQTGMAQIIEQHANIELEAKQYGQSSN</sequence>